<dbReference type="InterPro" id="IPR011037">
    <property type="entry name" value="Pyrv_Knase-like_insert_dom_sf"/>
</dbReference>
<organism evidence="2 3">
    <name type="scientific">Paenibacillus taihuensis</name>
    <dbReference type="NCBI Taxonomy" id="1156355"/>
    <lineage>
        <taxon>Bacteria</taxon>
        <taxon>Bacillati</taxon>
        <taxon>Bacillota</taxon>
        <taxon>Bacilli</taxon>
        <taxon>Bacillales</taxon>
        <taxon>Paenibacillaceae</taxon>
        <taxon>Paenibacillus</taxon>
    </lineage>
</organism>
<dbReference type="InterPro" id="IPR005163">
    <property type="entry name" value="Tri_helical_YiiM-like"/>
</dbReference>
<dbReference type="InterPro" id="IPR005302">
    <property type="entry name" value="MoCF_Sase_C"/>
</dbReference>
<dbReference type="OrthoDB" id="9786134at2"/>
<dbReference type="Proteomes" id="UP000256304">
    <property type="component" value="Unassembled WGS sequence"/>
</dbReference>
<dbReference type="GO" id="GO:0003824">
    <property type="term" value="F:catalytic activity"/>
    <property type="evidence" value="ECO:0007669"/>
    <property type="project" value="InterPro"/>
</dbReference>
<sequence>MKHEQLVSINVGKPTVMEFNQKEIVTSIFKMPVYTLLELDSDGFQGDAQADLKNHGGKDKAVCVYSYGHYPFWEKELGRSLSYGAFGENLTVNGFLETEVCIGDIFQLGSAIVQITQPRQPCFKLSARYQSPEMPIKVQQTGFTGFYLRVLQPGKVHFENQLILLRAHPQAITVAFANRVMHHDKNDYDGIEKLLSVEELSSSWRNTFEKRLLGIKIDSSERLTGRSQRERQETQ</sequence>
<evidence type="ECO:0000313" key="3">
    <source>
        <dbReference type="Proteomes" id="UP000256304"/>
    </source>
</evidence>
<evidence type="ECO:0000313" key="2">
    <source>
        <dbReference type="EMBL" id="REE69704.1"/>
    </source>
</evidence>
<dbReference type="Pfam" id="PF03475">
    <property type="entry name" value="YiiM_3-alpha"/>
    <property type="match status" value="1"/>
</dbReference>
<dbReference type="SUPFAM" id="SSF50800">
    <property type="entry name" value="PK beta-barrel domain-like"/>
    <property type="match status" value="1"/>
</dbReference>
<gene>
    <name evidence="2" type="ORF">A8990_13123</name>
</gene>
<comment type="caution">
    <text evidence="2">The sequence shown here is derived from an EMBL/GenBank/DDBJ whole genome shotgun (WGS) entry which is preliminary data.</text>
</comment>
<dbReference type="AlphaFoldDB" id="A0A3D9QWV1"/>
<dbReference type="RefSeq" id="WP_116191194.1">
    <property type="nucleotide sequence ID" value="NZ_QTTN01000031.1"/>
</dbReference>
<feature type="domain" description="MOSC" evidence="1">
    <location>
        <begin position="31"/>
        <end position="165"/>
    </location>
</feature>
<dbReference type="PANTHER" id="PTHR30212">
    <property type="entry name" value="PROTEIN YIIM"/>
    <property type="match status" value="1"/>
</dbReference>
<dbReference type="PROSITE" id="PS51340">
    <property type="entry name" value="MOSC"/>
    <property type="match status" value="1"/>
</dbReference>
<accession>A0A3D9QWV1</accession>
<dbReference type="EMBL" id="QTTN01000031">
    <property type="protein sequence ID" value="REE69704.1"/>
    <property type="molecule type" value="Genomic_DNA"/>
</dbReference>
<dbReference type="Pfam" id="PF03473">
    <property type="entry name" value="MOSC"/>
    <property type="match status" value="1"/>
</dbReference>
<keyword evidence="3" id="KW-1185">Reference proteome</keyword>
<protein>
    <submittedName>
        <fullName evidence="2">MOSC domain-containing protein YiiM</fullName>
    </submittedName>
</protein>
<dbReference type="InterPro" id="IPR052353">
    <property type="entry name" value="Benzoxazolinone_Detox_Enz"/>
</dbReference>
<proteinExistence type="predicted"/>
<reference evidence="2 3" key="1">
    <citation type="submission" date="2018-08" db="EMBL/GenBank/DDBJ databases">
        <title>Genomic Encyclopedia of Type Strains, Phase III (KMG-III): the genomes of soil and plant-associated and newly described type strains.</title>
        <authorList>
            <person name="Whitman W."/>
        </authorList>
    </citation>
    <scope>NUCLEOTIDE SEQUENCE [LARGE SCALE GENOMIC DNA]</scope>
    <source>
        <strain evidence="2 3">CGMCC 1.10966</strain>
    </source>
</reference>
<dbReference type="PANTHER" id="PTHR30212:SF4">
    <property type="entry name" value="MOSC DOMAIN-CONTAINING PROTEIN"/>
    <property type="match status" value="1"/>
</dbReference>
<evidence type="ECO:0000259" key="1">
    <source>
        <dbReference type="PROSITE" id="PS51340"/>
    </source>
</evidence>
<dbReference type="GO" id="GO:0030151">
    <property type="term" value="F:molybdenum ion binding"/>
    <property type="evidence" value="ECO:0007669"/>
    <property type="project" value="InterPro"/>
</dbReference>
<dbReference type="GO" id="GO:0030170">
    <property type="term" value="F:pyridoxal phosphate binding"/>
    <property type="evidence" value="ECO:0007669"/>
    <property type="project" value="InterPro"/>
</dbReference>
<dbReference type="Gene3D" id="2.40.33.20">
    <property type="entry name" value="PK beta-barrel domain-like"/>
    <property type="match status" value="1"/>
</dbReference>
<name>A0A3D9QWV1_9BACL</name>